<keyword evidence="3" id="KW-0808">Transferase</keyword>
<reference evidence="3" key="1">
    <citation type="submission" date="2023-01" db="EMBL/GenBank/DDBJ databases">
        <title>The diversity of Class Acidimicrobiia in South China Sea sediment environments and the proposal of Iamia marina sp. nov., a novel species of the genus Iamia.</title>
        <authorList>
            <person name="He Y."/>
            <person name="Tian X."/>
        </authorList>
    </citation>
    <scope>NUCLEOTIDE SEQUENCE</scope>
    <source>
        <strain evidence="3">DSM 19957</strain>
    </source>
</reference>
<dbReference type="KEGG" id="ima:PO878_10185"/>
<dbReference type="SUPFAM" id="SSF55729">
    <property type="entry name" value="Acyl-CoA N-acyltransferases (Nat)"/>
    <property type="match status" value="1"/>
</dbReference>
<evidence type="ECO:0000259" key="2">
    <source>
        <dbReference type="PROSITE" id="PS51186"/>
    </source>
</evidence>
<keyword evidence="4" id="KW-1185">Reference proteome</keyword>
<dbReference type="InterPro" id="IPR000182">
    <property type="entry name" value="GNAT_dom"/>
</dbReference>
<dbReference type="RefSeq" id="WP_272738608.1">
    <property type="nucleotide sequence ID" value="NZ_CP116942.1"/>
</dbReference>
<evidence type="ECO:0000313" key="3">
    <source>
        <dbReference type="EMBL" id="WCO69094.1"/>
    </source>
</evidence>
<dbReference type="Proteomes" id="UP001216390">
    <property type="component" value="Chromosome"/>
</dbReference>
<name>A0AAE9Y8W2_9ACTN</name>
<dbReference type="Gene3D" id="3.40.630.30">
    <property type="match status" value="1"/>
</dbReference>
<organism evidence="3 4">
    <name type="scientific">Iamia majanohamensis</name>
    <dbReference type="NCBI Taxonomy" id="467976"/>
    <lineage>
        <taxon>Bacteria</taxon>
        <taxon>Bacillati</taxon>
        <taxon>Actinomycetota</taxon>
        <taxon>Acidimicrobiia</taxon>
        <taxon>Acidimicrobiales</taxon>
        <taxon>Iamiaceae</taxon>
        <taxon>Iamia</taxon>
    </lineage>
</organism>
<evidence type="ECO:0000313" key="4">
    <source>
        <dbReference type="Proteomes" id="UP001216390"/>
    </source>
</evidence>
<gene>
    <name evidence="3" type="ORF">PO878_10185</name>
</gene>
<dbReference type="EC" id="2.3.1.-" evidence="3"/>
<proteinExistence type="predicted"/>
<feature type="region of interest" description="Disordered" evidence="1">
    <location>
        <begin position="193"/>
        <end position="244"/>
    </location>
</feature>
<dbReference type="GO" id="GO:0016747">
    <property type="term" value="F:acyltransferase activity, transferring groups other than amino-acyl groups"/>
    <property type="evidence" value="ECO:0007669"/>
    <property type="project" value="InterPro"/>
</dbReference>
<dbReference type="Pfam" id="PF00583">
    <property type="entry name" value="Acetyltransf_1"/>
    <property type="match status" value="1"/>
</dbReference>
<dbReference type="AlphaFoldDB" id="A0AAE9Y8W2"/>
<dbReference type="PROSITE" id="PS51186">
    <property type="entry name" value="GNAT"/>
    <property type="match status" value="1"/>
</dbReference>
<feature type="domain" description="N-acetyltransferase" evidence="2">
    <location>
        <begin position="4"/>
        <end position="218"/>
    </location>
</feature>
<accession>A0AAE9Y8W2</accession>
<dbReference type="InterPro" id="IPR016181">
    <property type="entry name" value="Acyl_CoA_acyltransferase"/>
</dbReference>
<sequence length="244" mass="26496">MGEVVVRGYAGDDRDAVRRICWETGYMGDPVAWQWADRESFADLFTGWYTDHEPGSARVAELDGRVVGYLLGCRDSRRVRSPGATVARHLVARGLLVRPGTAPVLWRSLGDVARGAVRGEGLPAAFVDDRWPAHLHIDLLPEARSQGVGEALVAGWLNDLAVDDVAGCHLETWAENDGAIAFFRHMGFAPRGRPTPMPGLRSPEGHRHHSQLMVRSLRDGPAPPGGAPPGRRARPPTESDDPGP</sequence>
<dbReference type="EMBL" id="CP116942">
    <property type="protein sequence ID" value="WCO69094.1"/>
    <property type="molecule type" value="Genomic_DNA"/>
</dbReference>
<protein>
    <submittedName>
        <fullName evidence="3">GNAT family N-acetyltransferase</fullName>
        <ecNumber evidence="3">2.3.1.-</ecNumber>
    </submittedName>
</protein>
<evidence type="ECO:0000256" key="1">
    <source>
        <dbReference type="SAM" id="MobiDB-lite"/>
    </source>
</evidence>
<keyword evidence="3" id="KW-0012">Acyltransferase</keyword>